<feature type="transmembrane region" description="Helical" evidence="5">
    <location>
        <begin position="106"/>
        <end position="130"/>
    </location>
</feature>
<evidence type="ECO:0000256" key="2">
    <source>
        <dbReference type="ARBA" id="ARBA00022692"/>
    </source>
</evidence>
<dbReference type="PANTHER" id="PTHR33514">
    <property type="entry name" value="PROTEIN ABCI12, CHLOROPLASTIC"/>
    <property type="match status" value="1"/>
</dbReference>
<dbReference type="EMBL" id="AP027924">
    <property type="protein sequence ID" value="BED91584.1"/>
    <property type="molecule type" value="Genomic_DNA"/>
</dbReference>
<keyword evidence="2 5" id="KW-0812">Transmembrane</keyword>
<evidence type="ECO:0000256" key="5">
    <source>
        <dbReference type="SAM" id="Phobius"/>
    </source>
</evidence>
<dbReference type="Pfam" id="PF02361">
    <property type="entry name" value="CbiQ"/>
    <property type="match status" value="1"/>
</dbReference>
<protein>
    <submittedName>
        <fullName evidence="6">Energy-coupling factor transporter transmembrane protein EcfT</fullName>
    </submittedName>
</protein>
<dbReference type="AlphaFoldDB" id="A0AA48I3T3"/>
<evidence type="ECO:0000313" key="6">
    <source>
        <dbReference type="EMBL" id="BED91584.1"/>
    </source>
</evidence>
<name>A0AA48I3T3_9FIRM</name>
<feature type="transmembrane region" description="Helical" evidence="5">
    <location>
        <begin position="189"/>
        <end position="209"/>
    </location>
</feature>
<dbReference type="CDD" id="cd16914">
    <property type="entry name" value="EcfT"/>
    <property type="match status" value="1"/>
</dbReference>
<feature type="transmembrane region" description="Helical" evidence="5">
    <location>
        <begin position="243"/>
        <end position="261"/>
    </location>
</feature>
<feature type="transmembrane region" description="Helical" evidence="5">
    <location>
        <begin position="42"/>
        <end position="60"/>
    </location>
</feature>
<keyword evidence="4 5" id="KW-0472">Membrane</keyword>
<dbReference type="Proteomes" id="UP001337580">
    <property type="component" value="Chromosome"/>
</dbReference>
<dbReference type="PANTHER" id="PTHR33514:SF13">
    <property type="entry name" value="PROTEIN ABCI12, CHLOROPLASTIC"/>
    <property type="match status" value="1"/>
</dbReference>
<evidence type="ECO:0000256" key="1">
    <source>
        <dbReference type="ARBA" id="ARBA00004141"/>
    </source>
</evidence>
<dbReference type="InterPro" id="IPR003339">
    <property type="entry name" value="ABC/ECF_trnsptr_transmembrane"/>
</dbReference>
<gene>
    <name evidence="6" type="ORF">CfP315_0085</name>
</gene>
<evidence type="ECO:0000256" key="4">
    <source>
        <dbReference type="ARBA" id="ARBA00023136"/>
    </source>
</evidence>
<feature type="transmembrane region" description="Helical" evidence="5">
    <location>
        <begin position="66"/>
        <end position="85"/>
    </location>
</feature>
<organism evidence="6">
    <name type="scientific">Candidatus Improbicoccus pseudotrichonymphae</name>
    <dbReference type="NCBI Taxonomy" id="3033792"/>
    <lineage>
        <taxon>Bacteria</taxon>
        <taxon>Bacillati</taxon>
        <taxon>Bacillota</taxon>
        <taxon>Clostridia</taxon>
        <taxon>Candidatus Improbicoccus</taxon>
    </lineage>
</organism>
<keyword evidence="3 5" id="KW-1133">Transmembrane helix</keyword>
<evidence type="ECO:0000256" key="3">
    <source>
        <dbReference type="ARBA" id="ARBA00022989"/>
    </source>
</evidence>
<dbReference type="GO" id="GO:0005886">
    <property type="term" value="C:plasma membrane"/>
    <property type="evidence" value="ECO:0007669"/>
    <property type="project" value="TreeGrafter"/>
</dbReference>
<proteinExistence type="predicted"/>
<sequence>MNFFRIINKNNFISRIDPRIKILLSCVLTSCIFMSRRFSSKIITIAFVFFCIFLARIPLILCIKKIRFALIVLAVSAFSNMFHFSKGNIAFKIFNFSFTYSALQNSLIAFLSSLTLILICTIITCNITSAEITSASQMIFKPLKTLNLDINDIGLIFMLIFRFLPMVFEETDRIIQSQKLRGGFPKSKNLLKMIKSFKIILIPVFISFFRKAMEISFAIECKCYGYTEKRTSLHSLKLKKIDFVSMFIVSILVIGVVLCEIKKF</sequence>
<accession>A0AA48I3T3</accession>
<comment type="subcellular location">
    <subcellularLocation>
        <location evidence="1">Membrane</location>
        <topology evidence="1">Multi-pass membrane protein</topology>
    </subcellularLocation>
</comment>
<dbReference type="KEGG" id="ips:CfP315_0085"/>
<reference evidence="6" key="1">
    <citation type="journal article" date="2023" name="ISME J.">
        <title>Emergence of putative energy parasites within Clostridia revealed by genome analysis of a novel endosymbiotic clade.</title>
        <authorList>
            <person name="Takahashi K."/>
            <person name="Kuwahara H."/>
            <person name="Horikawa Y."/>
            <person name="Izawa K."/>
            <person name="Kato D."/>
            <person name="Inagaki T."/>
            <person name="Yuki M."/>
            <person name="Ohkuma M."/>
            <person name="Hongoh Y."/>
        </authorList>
    </citation>
    <scope>NUCLEOTIDE SEQUENCE</scope>
    <source>
        <strain evidence="6">CfP3-15</strain>
    </source>
</reference>